<gene>
    <name evidence="2" type="ORF">IM816_04600</name>
</gene>
<dbReference type="PANTHER" id="PTHR48079">
    <property type="entry name" value="PROTEIN YEEZ"/>
    <property type="match status" value="1"/>
</dbReference>
<dbReference type="InterPro" id="IPR051783">
    <property type="entry name" value="NAD(P)-dependent_oxidoreduct"/>
</dbReference>
<dbReference type="EMBL" id="CP063231">
    <property type="protein sequence ID" value="URL59394.1"/>
    <property type="molecule type" value="Genomic_DNA"/>
</dbReference>
<name>A0ABY4T938_9GAMM</name>
<proteinExistence type="predicted"/>
<reference evidence="2" key="1">
    <citation type="submission" date="2020-10" db="EMBL/GenBank/DDBJ databases">
        <title>Whole-genome sequence of Luteibacter sp. EIF3.</title>
        <authorList>
            <person name="Friedrich I."/>
            <person name="Hertel R."/>
            <person name="Daniel R."/>
        </authorList>
    </citation>
    <scope>NUCLEOTIDE SEQUENCE</scope>
    <source>
        <strain evidence="2">EIF3</strain>
    </source>
</reference>
<dbReference type="InterPro" id="IPR001509">
    <property type="entry name" value="Epimerase_deHydtase"/>
</dbReference>
<dbReference type="Pfam" id="PF01370">
    <property type="entry name" value="Epimerase"/>
    <property type="match status" value="1"/>
</dbReference>
<evidence type="ECO:0000313" key="3">
    <source>
        <dbReference type="Proteomes" id="UP001056681"/>
    </source>
</evidence>
<evidence type="ECO:0000259" key="1">
    <source>
        <dbReference type="Pfam" id="PF01370"/>
    </source>
</evidence>
<protein>
    <submittedName>
        <fullName evidence="2">NAD-dependent epimerase/dehydratase family protein</fullName>
    </submittedName>
</protein>
<dbReference type="InterPro" id="IPR036291">
    <property type="entry name" value="NAD(P)-bd_dom_sf"/>
</dbReference>
<dbReference type="SUPFAM" id="SSF51735">
    <property type="entry name" value="NAD(P)-binding Rossmann-fold domains"/>
    <property type="match status" value="1"/>
</dbReference>
<dbReference type="PANTHER" id="PTHR48079:SF6">
    <property type="entry name" value="NAD(P)-BINDING DOMAIN-CONTAINING PROTEIN-RELATED"/>
    <property type="match status" value="1"/>
</dbReference>
<dbReference type="RefSeq" id="WP_250339954.1">
    <property type="nucleotide sequence ID" value="NZ_CP063231.1"/>
</dbReference>
<feature type="domain" description="NAD-dependent epimerase/dehydratase" evidence="1">
    <location>
        <begin position="7"/>
        <end position="202"/>
    </location>
</feature>
<evidence type="ECO:0000313" key="2">
    <source>
        <dbReference type="EMBL" id="URL59394.1"/>
    </source>
</evidence>
<accession>A0ABY4T938</accession>
<organism evidence="2 3">
    <name type="scientific">Luteibacter flocculans</name>
    <dbReference type="NCBI Taxonomy" id="2780091"/>
    <lineage>
        <taxon>Bacteria</taxon>
        <taxon>Pseudomonadati</taxon>
        <taxon>Pseudomonadota</taxon>
        <taxon>Gammaproteobacteria</taxon>
        <taxon>Lysobacterales</taxon>
        <taxon>Rhodanobacteraceae</taxon>
        <taxon>Luteibacter</taxon>
    </lineage>
</organism>
<keyword evidence="3" id="KW-1185">Reference proteome</keyword>
<sequence>MHRYESILIAGAGDVGTRLARRLAAEGRRVHALRRSEASGGDGIVWRRGDLLRPDTLAGLPPVDALVFAATPDARDEAAYRAVFVDGLRHVIDALPTPPRRTVFVSSSAVYGEHDGAWIDEDTPPAPLGFNGRVLLEAERWLATRDVGGVSLRLAGLYGPGRTQLFDRLREGKAGVPRDRQVYANRIHVDDAAAALAMLLDVETPASVYLGVDDTPLPIDVLYDHLADLLGAPRPPEGPAPAGVGNKRLSNARLRELGFRCAWPDAREGYAALVRASSV</sequence>
<dbReference type="Gene3D" id="3.40.50.720">
    <property type="entry name" value="NAD(P)-binding Rossmann-like Domain"/>
    <property type="match status" value="1"/>
</dbReference>
<dbReference type="Proteomes" id="UP001056681">
    <property type="component" value="Chromosome"/>
</dbReference>